<reference evidence="2 3" key="1">
    <citation type="submission" date="2020-03" db="EMBL/GenBank/DDBJ databases">
        <title>Whole genome shotgun sequence of Phytohabitans rumicis NBRC 108638.</title>
        <authorList>
            <person name="Komaki H."/>
            <person name="Tamura T."/>
        </authorList>
    </citation>
    <scope>NUCLEOTIDE SEQUENCE [LARGE SCALE GENOMIC DNA]</scope>
    <source>
        <strain evidence="2 3">NBRC 108638</strain>
    </source>
</reference>
<organism evidence="2 3">
    <name type="scientific">Phytohabitans rumicis</name>
    <dbReference type="NCBI Taxonomy" id="1076125"/>
    <lineage>
        <taxon>Bacteria</taxon>
        <taxon>Bacillati</taxon>
        <taxon>Actinomycetota</taxon>
        <taxon>Actinomycetes</taxon>
        <taxon>Micromonosporales</taxon>
        <taxon>Micromonosporaceae</taxon>
    </lineage>
</organism>
<keyword evidence="3" id="KW-1185">Reference proteome</keyword>
<comment type="caution">
    <text evidence="2">The sequence shown here is derived from an EMBL/GenBank/DDBJ whole genome shotgun (WGS) entry which is preliminary data.</text>
</comment>
<keyword evidence="1" id="KW-0812">Transmembrane</keyword>
<reference evidence="2 3" key="2">
    <citation type="submission" date="2020-03" db="EMBL/GenBank/DDBJ databases">
        <authorList>
            <person name="Ichikawa N."/>
            <person name="Kimura A."/>
            <person name="Kitahashi Y."/>
            <person name="Uohara A."/>
        </authorList>
    </citation>
    <scope>NUCLEOTIDE SEQUENCE [LARGE SCALE GENOMIC DNA]</scope>
    <source>
        <strain evidence="2 3">NBRC 108638</strain>
    </source>
</reference>
<dbReference type="InterPro" id="IPR021424">
    <property type="entry name" value="PorA"/>
</dbReference>
<name>A0A6V8KYN4_9ACTN</name>
<evidence type="ECO:0000313" key="2">
    <source>
        <dbReference type="EMBL" id="GFJ88490.1"/>
    </source>
</evidence>
<dbReference type="Pfam" id="PF11271">
    <property type="entry name" value="PorA"/>
    <property type="match status" value="1"/>
</dbReference>
<dbReference type="AlphaFoldDB" id="A0A6V8KYN4"/>
<keyword evidence="1" id="KW-1133">Transmembrane helix</keyword>
<sequence length="336" mass="36099">MEYQIHPHPHPVRGPYALHMSKRRLVALVLAVVLFTGAIGVRFVLLPSLLKLPADLDASIELTGTASLVDQAAIRSFDVRNLIREDVPVTIVNNVKVVSTQDGDAVIANRSTVTGPDNAVLSDTTRNWSINRRTFAAAPVPPGSGAQPHEGLVAGFPLDVQARDYPFWDFATQTVAQARYVGTEKIGDRTAYRFNIKASGPVKDPDILKMMPPGVPLTLTASSDATYWVDASTANVLDVNQRQDVEAVLALGSFTVPLGSVFSLEAHFAPETASDLRAAAAAQERGVFLLSTVIPVGLGLLAMAFGLITAWPALRRLRRPSARPMPRVSFQPPPGS</sequence>
<evidence type="ECO:0000256" key="1">
    <source>
        <dbReference type="SAM" id="Phobius"/>
    </source>
</evidence>
<dbReference type="Proteomes" id="UP000482960">
    <property type="component" value="Unassembled WGS sequence"/>
</dbReference>
<evidence type="ECO:0008006" key="4">
    <source>
        <dbReference type="Google" id="ProtNLM"/>
    </source>
</evidence>
<dbReference type="EMBL" id="BLPG01000001">
    <property type="protein sequence ID" value="GFJ88490.1"/>
    <property type="molecule type" value="Genomic_DNA"/>
</dbReference>
<accession>A0A6V8KYN4</accession>
<evidence type="ECO:0000313" key="3">
    <source>
        <dbReference type="Proteomes" id="UP000482960"/>
    </source>
</evidence>
<feature type="transmembrane region" description="Helical" evidence="1">
    <location>
        <begin position="25"/>
        <end position="45"/>
    </location>
</feature>
<gene>
    <name evidence="2" type="ORF">Prum_021320</name>
</gene>
<feature type="transmembrane region" description="Helical" evidence="1">
    <location>
        <begin position="287"/>
        <end position="314"/>
    </location>
</feature>
<protein>
    <recommendedName>
        <fullName evidence="4">DUF3068 domain-containing protein</fullName>
    </recommendedName>
</protein>
<keyword evidence="1" id="KW-0472">Membrane</keyword>
<proteinExistence type="predicted"/>